<dbReference type="PIRSF" id="PIRSF029477">
    <property type="entry name" value="UCP029477"/>
    <property type="match status" value="1"/>
</dbReference>
<dbReference type="InterPro" id="IPR016920">
    <property type="entry name" value="UCP029477"/>
</dbReference>
<dbReference type="Gene3D" id="1.20.1260.10">
    <property type="match status" value="1"/>
</dbReference>
<reference evidence="2 3" key="1">
    <citation type="submission" date="2019-01" db="EMBL/GenBank/DDBJ databases">
        <title>Novel species of Nocardioides.</title>
        <authorList>
            <person name="Liu Q."/>
            <person name="X Y.-H."/>
        </authorList>
    </citation>
    <scope>NUCLEOTIDE SEQUENCE [LARGE SCALE GENOMIC DNA]</scope>
    <source>
        <strain evidence="2 3">HLT2-9</strain>
    </source>
</reference>
<organism evidence="2 3">
    <name type="scientific">Nocardioides zhouii</name>
    <dbReference type="NCBI Taxonomy" id="1168729"/>
    <lineage>
        <taxon>Bacteria</taxon>
        <taxon>Bacillati</taxon>
        <taxon>Actinomycetota</taxon>
        <taxon>Actinomycetes</taxon>
        <taxon>Propionibacteriales</taxon>
        <taxon>Nocardioidaceae</taxon>
        <taxon>Nocardioides</taxon>
    </lineage>
</organism>
<dbReference type="Proteomes" id="UP000291101">
    <property type="component" value="Unassembled WGS sequence"/>
</dbReference>
<evidence type="ECO:0000313" key="2">
    <source>
        <dbReference type="EMBL" id="RYC11236.1"/>
    </source>
</evidence>
<dbReference type="InterPro" id="IPR012347">
    <property type="entry name" value="Ferritin-like"/>
</dbReference>
<proteinExistence type="predicted"/>
<comment type="caution">
    <text evidence="2">The sequence shown here is derived from an EMBL/GenBank/DDBJ whole genome shotgun (WGS) entry which is preliminary data.</text>
</comment>
<dbReference type="InterPro" id="IPR011971">
    <property type="entry name" value="CHP02284"/>
</dbReference>
<accession>A0A4Q2SYA4</accession>
<dbReference type="OrthoDB" id="7265085at2"/>
<name>A0A4Q2SYA4_9ACTN</name>
<protein>
    <submittedName>
        <fullName evidence="2">PA2169 family four-helix-bundle protein</fullName>
    </submittedName>
</protein>
<sequence>MSDDKKAAKELVETLKDGERGFADSADKLRDSEHPEWAEALTRLSTQRAGFAHEIVDLGHAYGDDVDESGSVAAAVHRGWISLKDALTGDDAGAVLAAAATGEDHAVSEYEKALELDLSAGFRDVVTRQHAAVVAARDEVKALQAAG</sequence>
<keyword evidence="3" id="KW-1185">Reference proteome</keyword>
<dbReference type="Pfam" id="PF09537">
    <property type="entry name" value="DUF2383"/>
    <property type="match status" value="1"/>
</dbReference>
<dbReference type="RefSeq" id="WP_129426670.1">
    <property type="nucleotide sequence ID" value="NZ_SDWV01000008.1"/>
</dbReference>
<dbReference type="EMBL" id="SDWV01000008">
    <property type="protein sequence ID" value="RYC11236.1"/>
    <property type="molecule type" value="Genomic_DNA"/>
</dbReference>
<gene>
    <name evidence="2" type="ORF">EUA94_09675</name>
</gene>
<evidence type="ECO:0000313" key="3">
    <source>
        <dbReference type="Proteomes" id="UP000291101"/>
    </source>
</evidence>
<dbReference type="InterPro" id="IPR019052">
    <property type="entry name" value="DUF2383"/>
</dbReference>
<evidence type="ECO:0000259" key="1">
    <source>
        <dbReference type="Pfam" id="PF09537"/>
    </source>
</evidence>
<dbReference type="AlphaFoldDB" id="A0A4Q2SYA4"/>
<feature type="domain" description="DUF2383" evidence="1">
    <location>
        <begin position="9"/>
        <end position="115"/>
    </location>
</feature>
<dbReference type="NCBIfam" id="TIGR02284">
    <property type="entry name" value="PA2169 family four-helix-bundle protein"/>
    <property type="match status" value="1"/>
</dbReference>